<reference evidence="1" key="1">
    <citation type="journal article" date="2014" name="Front. Microbiol.">
        <title>High frequency of phylogenetically diverse reductive dehalogenase-homologous genes in deep subseafloor sedimentary metagenomes.</title>
        <authorList>
            <person name="Kawai M."/>
            <person name="Futagami T."/>
            <person name="Toyoda A."/>
            <person name="Takaki Y."/>
            <person name="Nishi S."/>
            <person name="Hori S."/>
            <person name="Arai W."/>
            <person name="Tsubouchi T."/>
            <person name="Morono Y."/>
            <person name="Uchiyama I."/>
            <person name="Ito T."/>
            <person name="Fujiyama A."/>
            <person name="Inagaki F."/>
            <person name="Takami H."/>
        </authorList>
    </citation>
    <scope>NUCLEOTIDE SEQUENCE</scope>
    <source>
        <strain evidence="1">Expedition CK06-06</strain>
    </source>
</reference>
<protein>
    <recommendedName>
        <fullName evidence="2">FUZ/MON1/HPS1 first Longin domain-containing protein</fullName>
    </recommendedName>
</protein>
<accession>X0ZCW3</accession>
<dbReference type="AlphaFoldDB" id="X0ZCW3"/>
<dbReference type="Gene3D" id="3.30.450.60">
    <property type="match status" value="1"/>
</dbReference>
<comment type="caution">
    <text evidence="1">The sequence shown here is derived from an EMBL/GenBank/DDBJ whole genome shotgun (WGS) entry which is preliminary data.</text>
</comment>
<dbReference type="SUPFAM" id="SSF64356">
    <property type="entry name" value="SNARE-like"/>
    <property type="match status" value="1"/>
</dbReference>
<evidence type="ECO:0000313" key="1">
    <source>
        <dbReference type="EMBL" id="GAG58178.1"/>
    </source>
</evidence>
<feature type="non-terminal residue" evidence="1">
    <location>
        <position position="121"/>
    </location>
</feature>
<evidence type="ECO:0008006" key="2">
    <source>
        <dbReference type="Google" id="ProtNLM"/>
    </source>
</evidence>
<sequence length="121" mass="14242">MILHLIQYINFLTRDGKSLLFRNYGSSDVDREFIKEFLNSIEQMSQSDIKSSATEEFKYFYTLVADIIIVVCSDLDDDDAVIKSKITQIRVKFIEKFGEILKNREWPVNRSLFTGFERKID</sequence>
<organism evidence="1">
    <name type="scientific">marine sediment metagenome</name>
    <dbReference type="NCBI Taxonomy" id="412755"/>
    <lineage>
        <taxon>unclassified sequences</taxon>
        <taxon>metagenomes</taxon>
        <taxon>ecological metagenomes</taxon>
    </lineage>
</organism>
<name>X0ZCW3_9ZZZZ</name>
<gene>
    <name evidence="1" type="ORF">S01H4_06948</name>
</gene>
<proteinExistence type="predicted"/>
<dbReference type="EMBL" id="BART01002214">
    <property type="protein sequence ID" value="GAG58178.1"/>
    <property type="molecule type" value="Genomic_DNA"/>
</dbReference>
<dbReference type="InterPro" id="IPR011012">
    <property type="entry name" value="Longin-like_dom_sf"/>
</dbReference>